<feature type="transmembrane region" description="Helical" evidence="2">
    <location>
        <begin position="59"/>
        <end position="81"/>
    </location>
</feature>
<keyword evidence="4" id="KW-1185">Reference proteome</keyword>
<protein>
    <recommendedName>
        <fullName evidence="5">DUF3618 domain-containing protein</fullName>
    </recommendedName>
</protein>
<reference evidence="3 4" key="1">
    <citation type="submission" date="2023-05" db="EMBL/GenBank/DDBJ databases">
        <title>Streptantibioticus silvisoli sp. nov., acidotolerant actinomycetes 1 from pine litter.</title>
        <authorList>
            <person name="Swiecimska M."/>
            <person name="Golinska P."/>
            <person name="Sangal V."/>
            <person name="Wachnowicz B."/>
            <person name="Goodfellow M."/>
        </authorList>
    </citation>
    <scope>NUCLEOTIDE SEQUENCE [LARGE SCALE GENOMIC DNA]</scope>
    <source>
        <strain evidence="3 4">DSM 42109</strain>
    </source>
</reference>
<dbReference type="Proteomes" id="UP001214441">
    <property type="component" value="Unassembled WGS sequence"/>
</dbReference>
<dbReference type="RefSeq" id="WP_274043046.1">
    <property type="nucleotide sequence ID" value="NZ_JANCPR020000037.1"/>
</dbReference>
<evidence type="ECO:0008006" key="5">
    <source>
        <dbReference type="Google" id="ProtNLM"/>
    </source>
</evidence>
<keyword evidence="2" id="KW-1133">Transmembrane helix</keyword>
<feature type="coiled-coil region" evidence="1">
    <location>
        <begin position="30"/>
        <end position="57"/>
    </location>
</feature>
<evidence type="ECO:0000256" key="1">
    <source>
        <dbReference type="SAM" id="Coils"/>
    </source>
</evidence>
<comment type="caution">
    <text evidence="3">The sequence shown here is derived from an EMBL/GenBank/DDBJ whole genome shotgun (WGS) entry which is preliminary data.</text>
</comment>
<keyword evidence="2" id="KW-0812">Transmembrane</keyword>
<sequence>MTEPRTEVAIELERLRASVDVGLARVDGSLALLVQRSEQTDQRLTDAEQRLATLERSRWPLPAMAVLVAVSGLLLSLWQAAQ</sequence>
<accession>A0ABT7A4C5</accession>
<evidence type="ECO:0000313" key="4">
    <source>
        <dbReference type="Proteomes" id="UP001214441"/>
    </source>
</evidence>
<proteinExistence type="predicted"/>
<organism evidence="3 4">
    <name type="scientific">Streptomyces iconiensis</name>
    <dbReference type="NCBI Taxonomy" id="1384038"/>
    <lineage>
        <taxon>Bacteria</taxon>
        <taxon>Bacillati</taxon>
        <taxon>Actinomycetota</taxon>
        <taxon>Actinomycetes</taxon>
        <taxon>Kitasatosporales</taxon>
        <taxon>Streptomycetaceae</taxon>
        <taxon>Streptomyces</taxon>
    </lineage>
</organism>
<evidence type="ECO:0000313" key="3">
    <source>
        <dbReference type="EMBL" id="MDJ1136204.1"/>
    </source>
</evidence>
<keyword evidence="2" id="KW-0472">Membrane</keyword>
<keyword evidence="1" id="KW-0175">Coiled coil</keyword>
<name>A0ABT7A4C5_9ACTN</name>
<evidence type="ECO:0000256" key="2">
    <source>
        <dbReference type="SAM" id="Phobius"/>
    </source>
</evidence>
<gene>
    <name evidence="3" type="ORF">NMN56_030525</name>
</gene>
<dbReference type="EMBL" id="JANCPR020000037">
    <property type="protein sequence ID" value="MDJ1136204.1"/>
    <property type="molecule type" value="Genomic_DNA"/>
</dbReference>